<feature type="compositionally biased region" description="Polar residues" evidence="7">
    <location>
        <begin position="1"/>
        <end position="10"/>
    </location>
</feature>
<proteinExistence type="predicted"/>
<evidence type="ECO:0000256" key="3">
    <source>
        <dbReference type="ARBA" id="ARBA00022794"/>
    </source>
</evidence>
<evidence type="ECO:0000256" key="4">
    <source>
        <dbReference type="ARBA" id="ARBA00023212"/>
    </source>
</evidence>
<evidence type="ECO:0000256" key="7">
    <source>
        <dbReference type="SAM" id="MobiDB-lite"/>
    </source>
</evidence>
<dbReference type="PANTHER" id="PTHR12968">
    <property type="entry name" value="B9 DOMAIN-CONTAINING"/>
    <property type="match status" value="1"/>
</dbReference>
<feature type="region of interest" description="Disordered" evidence="7">
    <location>
        <begin position="424"/>
        <end position="630"/>
    </location>
</feature>
<sequence>MAWQQGTSPDLANMLPGPRFQSAEQMSVPQPPQRTSPGPAPPLQLEDQSRAEARRERRRMKQASPLEGRNVRQSGTGESDAGMTSPIRSQPQGTPPPINTASPELAPDMARYGLAVDATDAPSPTARQPRQRLSGPGRQSPEQRSMVTPPASDQGSEPGSPSRRVSRTDLYSSRDSLESLTPGGGVFRANRRGSGFKKNKAGGASGAAGAKPAAAAKAGLGDLHLVGEIVGASGFSCPMLFCRWELLYEPAKSWKVLRGLTKGATHACCAEMEEEEMVVWEHPLDIHMQTQSLQGWPSLLLRVHSRDETTNRDVFVSYALVKLPTSPGLHHLSCHTWFAVESSRAAGRSFFGWYTGLTPRLEDESFITSLRQREDAGAFICTVGAGEVHLRLNILTKNFGQITHQGGESLATALERLNTNIQKSMNLEGRRRSGESLSDGQRLVRGGREERIASARSALESRRRGDQLSPAPSDTDLGRQLSVPERQGRSSFRGFGGPRASASPGRLGSETAAGQDGDGRSETSLSGYQRPRDRYAERLARRERDKTGREGPSTTPSVVGGDAGGGGGGRSSDSGGAAALSRPVSVSGASATRTNSGLTERSASRSGRGGPAAAAGAAAAGRPVDEDDGLETIAADDAAVTRAGADDLAGRAADRAARRGQQRSAF</sequence>
<protein>
    <recommendedName>
        <fullName evidence="6">B9 domain-containing protein 2</fullName>
    </recommendedName>
</protein>
<keyword evidence="2" id="KW-0963">Cytoplasm</keyword>
<dbReference type="GO" id="GO:0036038">
    <property type="term" value="C:MKS complex"/>
    <property type="evidence" value="ECO:0007669"/>
    <property type="project" value="TreeGrafter"/>
</dbReference>
<dbReference type="AlphaFoldDB" id="A0A9W6EYA7"/>
<evidence type="ECO:0000256" key="2">
    <source>
        <dbReference type="ARBA" id="ARBA00022490"/>
    </source>
</evidence>
<accession>A0A9W6EYA7</accession>
<keyword evidence="9" id="KW-1185">Reference proteome</keyword>
<feature type="compositionally biased region" description="Polar residues" evidence="7">
    <location>
        <begin position="140"/>
        <end position="159"/>
    </location>
</feature>
<dbReference type="GO" id="GO:0060271">
    <property type="term" value="P:cilium assembly"/>
    <property type="evidence" value="ECO:0007669"/>
    <property type="project" value="TreeGrafter"/>
</dbReference>
<feature type="compositionally biased region" description="Pro residues" evidence="7">
    <location>
        <begin position="29"/>
        <end position="42"/>
    </location>
</feature>
<dbReference type="PROSITE" id="PS51381">
    <property type="entry name" value="C2_B9"/>
    <property type="match status" value="1"/>
</dbReference>
<feature type="compositionally biased region" description="Low complexity" evidence="7">
    <location>
        <begin position="611"/>
        <end position="622"/>
    </location>
</feature>
<evidence type="ECO:0000256" key="5">
    <source>
        <dbReference type="ARBA" id="ARBA00023273"/>
    </source>
</evidence>
<feature type="compositionally biased region" description="Basic residues" evidence="7">
    <location>
        <begin position="189"/>
        <end position="200"/>
    </location>
</feature>
<feature type="region of interest" description="Disordered" evidence="7">
    <location>
        <begin position="1"/>
        <end position="207"/>
    </location>
</feature>
<keyword evidence="4" id="KW-0206">Cytoskeleton</keyword>
<organism evidence="8 9">
    <name type="scientific">Pleodorina starrii</name>
    <dbReference type="NCBI Taxonomy" id="330485"/>
    <lineage>
        <taxon>Eukaryota</taxon>
        <taxon>Viridiplantae</taxon>
        <taxon>Chlorophyta</taxon>
        <taxon>core chlorophytes</taxon>
        <taxon>Chlorophyceae</taxon>
        <taxon>CS clade</taxon>
        <taxon>Chlamydomonadales</taxon>
        <taxon>Volvocaceae</taxon>
        <taxon>Pleodorina</taxon>
    </lineage>
</organism>
<feature type="compositionally biased region" description="Gly residues" evidence="7">
    <location>
        <begin position="561"/>
        <end position="570"/>
    </location>
</feature>
<evidence type="ECO:0000313" key="8">
    <source>
        <dbReference type="EMBL" id="GLC48886.1"/>
    </source>
</evidence>
<evidence type="ECO:0000313" key="9">
    <source>
        <dbReference type="Proteomes" id="UP001165080"/>
    </source>
</evidence>
<name>A0A9W6EYA7_9CHLO</name>
<feature type="compositionally biased region" description="Basic and acidic residues" evidence="7">
    <location>
        <begin position="530"/>
        <end position="549"/>
    </location>
</feature>
<feature type="compositionally biased region" description="Basic and acidic residues" evidence="7">
    <location>
        <begin position="446"/>
        <end position="466"/>
    </location>
</feature>
<comment type="subcellular location">
    <subcellularLocation>
        <location evidence="1">Cytoplasm</location>
        <location evidence="1">Cytoskeleton</location>
        <location evidence="1">Cilium basal body</location>
    </subcellularLocation>
</comment>
<dbReference type="OrthoDB" id="184109at2759"/>
<keyword evidence="5" id="KW-0966">Cell projection</keyword>
<gene>
    <name evidence="8" type="primary">PLEST005900</name>
    <name evidence="8" type="ORF">PLESTB_000159200</name>
</gene>
<dbReference type="InterPro" id="IPR010796">
    <property type="entry name" value="C2_B9-type_dom"/>
</dbReference>
<comment type="caution">
    <text evidence="8">The sequence shown here is derived from an EMBL/GenBank/DDBJ whole genome shotgun (WGS) entry which is preliminary data.</text>
</comment>
<evidence type="ECO:0000256" key="1">
    <source>
        <dbReference type="ARBA" id="ARBA00004120"/>
    </source>
</evidence>
<feature type="compositionally biased region" description="Polar residues" evidence="7">
    <location>
        <begin position="587"/>
        <end position="599"/>
    </location>
</feature>
<reference evidence="8 9" key="1">
    <citation type="journal article" date="2023" name="Commun. Biol.">
        <title>Reorganization of the ancestral sex-determining regions during the evolution of trioecy in Pleodorina starrii.</title>
        <authorList>
            <person name="Takahashi K."/>
            <person name="Suzuki S."/>
            <person name="Kawai-Toyooka H."/>
            <person name="Yamamoto K."/>
            <person name="Hamaji T."/>
            <person name="Ootsuki R."/>
            <person name="Yamaguchi H."/>
            <person name="Kawachi M."/>
            <person name="Higashiyama T."/>
            <person name="Nozaki H."/>
        </authorList>
    </citation>
    <scope>NUCLEOTIDE SEQUENCE [LARGE SCALE GENOMIC DNA]</scope>
    <source>
        <strain evidence="8 9">NIES-4479</strain>
    </source>
</reference>
<feature type="region of interest" description="Disordered" evidence="7">
    <location>
        <begin position="642"/>
        <end position="666"/>
    </location>
</feature>
<dbReference type="EMBL" id="BRXU01000002">
    <property type="protein sequence ID" value="GLC48886.1"/>
    <property type="molecule type" value="Genomic_DNA"/>
</dbReference>
<evidence type="ECO:0000256" key="6">
    <source>
        <dbReference type="ARBA" id="ARBA00039272"/>
    </source>
</evidence>
<feature type="compositionally biased region" description="Basic and acidic residues" evidence="7">
    <location>
        <begin position="644"/>
        <end position="657"/>
    </location>
</feature>
<dbReference type="PANTHER" id="PTHR12968:SF2">
    <property type="entry name" value="B9 DOMAIN-CONTAINING PROTEIN 2"/>
    <property type="match status" value="1"/>
</dbReference>
<dbReference type="Pfam" id="PF07162">
    <property type="entry name" value="B9-C2"/>
    <property type="match status" value="1"/>
</dbReference>
<keyword evidence="3" id="KW-0970">Cilium biogenesis/degradation</keyword>
<dbReference type="Proteomes" id="UP001165080">
    <property type="component" value="Unassembled WGS sequence"/>
</dbReference>